<comment type="caution">
    <text evidence="2">The sequence shown here is derived from an EMBL/GenBank/DDBJ whole genome shotgun (WGS) entry which is preliminary data.</text>
</comment>
<proteinExistence type="predicted"/>
<protein>
    <recommendedName>
        <fullName evidence="4">Lipoprotein</fullName>
    </recommendedName>
</protein>
<dbReference type="Proteomes" id="UP000271925">
    <property type="component" value="Unassembled WGS sequence"/>
</dbReference>
<evidence type="ECO:0008006" key="4">
    <source>
        <dbReference type="Google" id="ProtNLM"/>
    </source>
</evidence>
<gene>
    <name evidence="2" type="ORF">EHT25_17960</name>
</gene>
<feature type="chain" id="PRO_5018019708" description="Lipoprotein" evidence="1">
    <location>
        <begin position="17"/>
        <end position="137"/>
    </location>
</feature>
<dbReference type="RefSeq" id="WP_124876518.1">
    <property type="nucleotide sequence ID" value="NZ_RQJO01000009.1"/>
</dbReference>
<organism evidence="2 3">
    <name type="scientific">Larkinella rosea</name>
    <dbReference type="NCBI Taxonomy" id="2025312"/>
    <lineage>
        <taxon>Bacteria</taxon>
        <taxon>Pseudomonadati</taxon>
        <taxon>Bacteroidota</taxon>
        <taxon>Cytophagia</taxon>
        <taxon>Cytophagales</taxon>
        <taxon>Spirosomataceae</taxon>
        <taxon>Larkinella</taxon>
    </lineage>
</organism>
<evidence type="ECO:0000313" key="2">
    <source>
        <dbReference type="EMBL" id="RRB02356.1"/>
    </source>
</evidence>
<keyword evidence="3" id="KW-1185">Reference proteome</keyword>
<sequence>MKTALSLLLTAFIALACDESRHYVAPSDQFYKRWKSVEIGKNGKDWRELTPQEVVEFVADGTVLYENRSMTCCSPVQLDRQKKILKVVKIGTTGPCANVSCVAVSELHILSLSDTELVLDFWNSAGSAFSIRYEATP</sequence>
<keyword evidence="1" id="KW-0732">Signal</keyword>
<dbReference type="OrthoDB" id="956865at2"/>
<evidence type="ECO:0000313" key="3">
    <source>
        <dbReference type="Proteomes" id="UP000271925"/>
    </source>
</evidence>
<evidence type="ECO:0000256" key="1">
    <source>
        <dbReference type="SAM" id="SignalP"/>
    </source>
</evidence>
<feature type="signal peptide" evidence="1">
    <location>
        <begin position="1"/>
        <end position="16"/>
    </location>
</feature>
<reference evidence="2 3" key="1">
    <citation type="submission" date="2018-11" db="EMBL/GenBank/DDBJ databases">
        <authorList>
            <person name="Zhou Z."/>
            <person name="Wang G."/>
        </authorList>
    </citation>
    <scope>NUCLEOTIDE SEQUENCE [LARGE SCALE GENOMIC DNA]</scope>
    <source>
        <strain evidence="2 3">KCTC52004</strain>
    </source>
</reference>
<dbReference type="EMBL" id="RQJO01000009">
    <property type="protein sequence ID" value="RRB02356.1"/>
    <property type="molecule type" value="Genomic_DNA"/>
</dbReference>
<dbReference type="AlphaFoldDB" id="A0A3P1BNH1"/>
<dbReference type="PROSITE" id="PS51257">
    <property type="entry name" value="PROKAR_LIPOPROTEIN"/>
    <property type="match status" value="1"/>
</dbReference>
<accession>A0A3P1BNH1</accession>
<name>A0A3P1BNH1_9BACT</name>